<feature type="transmembrane region" description="Helical" evidence="1">
    <location>
        <begin position="13"/>
        <end position="33"/>
    </location>
</feature>
<gene>
    <name evidence="2" type="ORF">A3H68_00360</name>
</gene>
<comment type="caution">
    <text evidence="2">The sequence shown here is derived from an EMBL/GenBank/DDBJ whole genome shotgun (WGS) entry which is preliminary data.</text>
</comment>
<protein>
    <submittedName>
        <fullName evidence="2">Uncharacterized protein</fullName>
    </submittedName>
</protein>
<keyword evidence="1" id="KW-0812">Transmembrane</keyword>
<reference evidence="2 3" key="1">
    <citation type="journal article" date="2016" name="Nat. Commun.">
        <title>Thousands of microbial genomes shed light on interconnected biogeochemical processes in an aquifer system.</title>
        <authorList>
            <person name="Anantharaman K."/>
            <person name="Brown C.T."/>
            <person name="Hug L.A."/>
            <person name="Sharon I."/>
            <person name="Castelle C.J."/>
            <person name="Probst A.J."/>
            <person name="Thomas B.C."/>
            <person name="Singh A."/>
            <person name="Wilkins M.J."/>
            <person name="Karaoz U."/>
            <person name="Brodie E.L."/>
            <person name="Williams K.H."/>
            <person name="Hubbard S.S."/>
            <person name="Banfield J.F."/>
        </authorList>
    </citation>
    <scope>NUCLEOTIDE SEQUENCE [LARGE SCALE GENOMIC DNA]</scope>
</reference>
<dbReference type="AlphaFoldDB" id="A0A1G2P0E8"/>
<proteinExistence type="predicted"/>
<accession>A0A1G2P0E8</accession>
<evidence type="ECO:0000256" key="1">
    <source>
        <dbReference type="SAM" id="Phobius"/>
    </source>
</evidence>
<dbReference type="Proteomes" id="UP000176429">
    <property type="component" value="Unassembled WGS sequence"/>
</dbReference>
<name>A0A1G2P0E8_9BACT</name>
<keyword evidence="1" id="KW-1133">Transmembrane helix</keyword>
<evidence type="ECO:0000313" key="3">
    <source>
        <dbReference type="Proteomes" id="UP000176429"/>
    </source>
</evidence>
<evidence type="ECO:0000313" key="2">
    <source>
        <dbReference type="EMBL" id="OHA41800.1"/>
    </source>
</evidence>
<keyword evidence="1" id="KW-0472">Membrane</keyword>
<feature type="transmembrane region" description="Helical" evidence="1">
    <location>
        <begin position="40"/>
        <end position="57"/>
    </location>
</feature>
<dbReference type="EMBL" id="MHSH01000018">
    <property type="protein sequence ID" value="OHA41800.1"/>
    <property type="molecule type" value="Genomic_DNA"/>
</dbReference>
<feature type="transmembrane region" description="Helical" evidence="1">
    <location>
        <begin position="77"/>
        <end position="97"/>
    </location>
</feature>
<sequence>MGYDNLFSEFDDAYTYVMYLIPVVVLTMGFLFMKKIERKILYLIVSGILLLVLFYGLPVHLLLGMILTELILPATDFAPVISAILLFAELIFAQYILTRIWVAKPRKQDSKSGSNPYIK</sequence>
<organism evidence="2 3">
    <name type="scientific">Candidatus Taylorbacteria bacterium RIFCSPLOWO2_02_FULL_46_40</name>
    <dbReference type="NCBI Taxonomy" id="1802329"/>
    <lineage>
        <taxon>Bacteria</taxon>
        <taxon>Candidatus Tayloriibacteriota</taxon>
    </lineage>
</organism>